<sequence length="1036" mass="115790">MGSTTQIRDETAELPLRAIDFSDNPAVMHVSTSLRRLWEVDPSSLIPETQPEELKELDFGPILQEAFQKLGKWVSATPDEERWDDAIWRERTDFVLLNPPMDWSSADGNDDEARASLFSPYRHQIYGVYNHVFWDVYNTLKDTLDYDVGEFKPPNTTIMVLDVPSDEPAGITHLFSADTFVYPVWIQPDTRFTFNKDGVEHTVLSDGNTWKSALWCQGGQLINMEAKGPDGEWRTGVVAILALGECEPRLLPQFAPKDYTIGPLRVEPSQAKHFEDGEPETKDKDTPESWPEADHLARAIFLQAGDAVGQCTFDDVYVRIEEDEPSLEALSLENPESDEVSLYSPLPGNNTIRILIIEPATAPQDPLQTRLVVANLDDKPAFEAISYTWGNPTDKTLLKCNGSAVPIPRNLENNLKRLRHTSRPRYVWADSVCINQEDIPERGQQVSIMRKIYQSAERVLVWIGLDEEYQASKAFKAVCNIVRAWRPDTDSLMFYSYAAKLEAMSDDNLSVVRASVDQEAWEALRAMFEADYFRRFWIIQELALGSSAVVLWGDHHISWGLIGICASWIMTSGWHFNYGSPITAAYNAFLIYVLPLAKRSGISQFSKLDLSVVLGTTMGRFDSTDARDRIYALLGMPFAGNDPDSQLLLNPDYSQSTRSVYIQAARKVLEQDQHLRMLSAVQHGPELDTAYPSWVPKWFDPSYAEPLALRDEQGYYANGGELFCPSDDTFSADGEALILSGLVCGTVAEVSEEMKKGDLRFQALSKESHRGTMKSIFDQLNDEDKQLRASWSATLEKFILFGFNNPEVQLEVRDNGTGAAVTGQPGKYGMRLSAELLLGERAQNDHLGEFLLYWRERASWQCDDGKSGLGPAATQPGDIVAVLFGGVVPFILRPVNDGPEGESWKLIGECFVPGLMQGEAVEEAGLLEPGSFNRYGGGSLTLTPGPADGSDPRLHRKLCAVGGLVAWVLGCKNGYGRHQDTIDQQQFVVLLEAQFVQSVVEASFAFGFLKISIALSLLRLHRGRWYKWILWGLVGN</sequence>
<dbReference type="EMBL" id="JAULSR010000003">
    <property type="protein sequence ID" value="KAK0625158.1"/>
    <property type="molecule type" value="Genomic_DNA"/>
</dbReference>
<evidence type="ECO:0000313" key="4">
    <source>
        <dbReference type="Proteomes" id="UP001174934"/>
    </source>
</evidence>
<evidence type="ECO:0000313" key="3">
    <source>
        <dbReference type="EMBL" id="KAK0625158.1"/>
    </source>
</evidence>
<feature type="region of interest" description="Disordered" evidence="1">
    <location>
        <begin position="268"/>
        <end position="290"/>
    </location>
</feature>
<accession>A0AA39X0T0</accession>
<protein>
    <submittedName>
        <fullName evidence="3">Heterokaryon incompatibility protein-domain-containing protein</fullName>
    </submittedName>
</protein>
<dbReference type="InterPro" id="IPR010730">
    <property type="entry name" value="HET"/>
</dbReference>
<reference evidence="3" key="1">
    <citation type="submission" date="2023-06" db="EMBL/GenBank/DDBJ databases">
        <title>Genome-scale phylogeny and comparative genomics of the fungal order Sordariales.</title>
        <authorList>
            <consortium name="Lawrence Berkeley National Laboratory"/>
            <person name="Hensen N."/>
            <person name="Bonometti L."/>
            <person name="Westerberg I."/>
            <person name="Brannstrom I.O."/>
            <person name="Guillou S."/>
            <person name="Cros-Aarteil S."/>
            <person name="Calhoun S."/>
            <person name="Haridas S."/>
            <person name="Kuo A."/>
            <person name="Mondo S."/>
            <person name="Pangilinan J."/>
            <person name="Riley R."/>
            <person name="LaButti K."/>
            <person name="Andreopoulos B."/>
            <person name="Lipzen A."/>
            <person name="Chen C."/>
            <person name="Yanf M."/>
            <person name="Daum C."/>
            <person name="Ng V."/>
            <person name="Clum A."/>
            <person name="Steindorff A."/>
            <person name="Ohm R."/>
            <person name="Martin F."/>
            <person name="Silar P."/>
            <person name="Natvig D."/>
            <person name="Lalanne C."/>
            <person name="Gautier V."/>
            <person name="Ament-velasquez S.L."/>
            <person name="Kruys A."/>
            <person name="Hutchinson M.I."/>
            <person name="Powell A.J."/>
            <person name="Barry K."/>
            <person name="Miller A.N."/>
            <person name="Grigoriev I.V."/>
            <person name="Debuchy R."/>
            <person name="Gladieux P."/>
            <person name="Thoren M.H."/>
            <person name="Johannesson H."/>
        </authorList>
    </citation>
    <scope>NUCLEOTIDE SEQUENCE</scope>
    <source>
        <strain evidence="3">SMH3391-2</strain>
    </source>
</reference>
<name>A0AA39X0T0_9PEZI</name>
<feature type="compositionally biased region" description="Basic and acidic residues" evidence="1">
    <location>
        <begin position="270"/>
        <end position="290"/>
    </location>
</feature>
<feature type="domain" description="Heterokaryon incompatibility" evidence="2">
    <location>
        <begin position="382"/>
        <end position="541"/>
    </location>
</feature>
<dbReference type="Pfam" id="PF26639">
    <property type="entry name" value="Het-6_barrel"/>
    <property type="match status" value="1"/>
</dbReference>
<evidence type="ECO:0000259" key="2">
    <source>
        <dbReference type="Pfam" id="PF06985"/>
    </source>
</evidence>
<dbReference type="Proteomes" id="UP001174934">
    <property type="component" value="Unassembled WGS sequence"/>
</dbReference>
<evidence type="ECO:0000256" key="1">
    <source>
        <dbReference type="SAM" id="MobiDB-lite"/>
    </source>
</evidence>
<dbReference type="AlphaFoldDB" id="A0AA39X0T0"/>
<dbReference type="PANTHER" id="PTHR24148">
    <property type="entry name" value="ANKYRIN REPEAT DOMAIN-CONTAINING PROTEIN 39 HOMOLOG-RELATED"/>
    <property type="match status" value="1"/>
</dbReference>
<gene>
    <name evidence="3" type="ORF">B0T17DRAFT_590819</name>
</gene>
<dbReference type="InterPro" id="IPR052895">
    <property type="entry name" value="HetReg/Transcr_Mod"/>
</dbReference>
<dbReference type="PANTHER" id="PTHR24148:SF64">
    <property type="entry name" value="HETEROKARYON INCOMPATIBILITY DOMAIN-CONTAINING PROTEIN"/>
    <property type="match status" value="1"/>
</dbReference>
<dbReference type="Pfam" id="PF06985">
    <property type="entry name" value="HET"/>
    <property type="match status" value="1"/>
</dbReference>
<comment type="caution">
    <text evidence="3">The sequence shown here is derived from an EMBL/GenBank/DDBJ whole genome shotgun (WGS) entry which is preliminary data.</text>
</comment>
<proteinExistence type="predicted"/>
<keyword evidence="4" id="KW-1185">Reference proteome</keyword>
<organism evidence="3 4">
    <name type="scientific">Bombardia bombarda</name>
    <dbReference type="NCBI Taxonomy" id="252184"/>
    <lineage>
        <taxon>Eukaryota</taxon>
        <taxon>Fungi</taxon>
        <taxon>Dikarya</taxon>
        <taxon>Ascomycota</taxon>
        <taxon>Pezizomycotina</taxon>
        <taxon>Sordariomycetes</taxon>
        <taxon>Sordariomycetidae</taxon>
        <taxon>Sordariales</taxon>
        <taxon>Lasiosphaeriaceae</taxon>
        <taxon>Bombardia</taxon>
    </lineage>
</organism>